<reference evidence="2 4" key="1">
    <citation type="submission" date="2016-10" db="EMBL/GenBank/DDBJ databases">
        <title>Comparative genomics between deep and shallow subseafloor isolates.</title>
        <authorList>
            <person name="Ishii S."/>
            <person name="Miller J.R."/>
            <person name="Sutton G."/>
            <person name="Suzuki S."/>
            <person name="Methe B."/>
            <person name="Inagaki F."/>
            <person name="Imachi H."/>
        </authorList>
    </citation>
    <scope>NUCLEOTIDE SEQUENCE [LARGE SCALE GENOMIC DNA]</scope>
    <source>
        <strain evidence="2 4">MO-MB1</strain>
    </source>
</reference>
<feature type="transmembrane region" description="Helical" evidence="1">
    <location>
        <begin position="12"/>
        <end position="33"/>
    </location>
</feature>
<feature type="transmembrane region" description="Helical" evidence="1">
    <location>
        <begin position="215"/>
        <end position="238"/>
    </location>
</feature>
<proteinExistence type="predicted"/>
<dbReference type="AlphaFoldDB" id="A0A2H4VFG8"/>
<feature type="transmembrane region" description="Helical" evidence="1">
    <location>
        <begin position="250"/>
        <end position="266"/>
    </location>
</feature>
<keyword evidence="1" id="KW-0472">Membrane</keyword>
<feature type="transmembrane region" description="Helical" evidence="1">
    <location>
        <begin position="97"/>
        <end position="120"/>
    </location>
</feature>
<evidence type="ECO:0000313" key="4">
    <source>
        <dbReference type="Proteomes" id="UP000232806"/>
    </source>
</evidence>
<evidence type="ECO:0000313" key="2">
    <source>
        <dbReference type="EMBL" id="AUB56848.1"/>
    </source>
</evidence>
<keyword evidence="1" id="KW-1133">Transmembrane helix</keyword>
<dbReference type="EMBL" id="JABBYL010000030">
    <property type="protein sequence ID" value="NMO09913.1"/>
    <property type="molecule type" value="Genomic_DNA"/>
</dbReference>
<name>A0A2H4VFG8_9EURY</name>
<feature type="transmembrane region" description="Helical" evidence="1">
    <location>
        <begin position="375"/>
        <end position="396"/>
    </location>
</feature>
<evidence type="ECO:0000313" key="5">
    <source>
        <dbReference type="Proteomes" id="UP000591058"/>
    </source>
</evidence>
<keyword evidence="1" id="KW-0812">Transmembrane</keyword>
<dbReference type="Proteomes" id="UP000591058">
    <property type="component" value="Unassembled WGS sequence"/>
</dbReference>
<dbReference type="EMBL" id="CP017766">
    <property type="protein sequence ID" value="AUB56848.1"/>
    <property type="molecule type" value="Genomic_DNA"/>
</dbReference>
<sequence>MKMREETDLSLEVIILLILGVFMFLFGILLFRIHTGELPYNPDSTYGLFLVIVSFQIITMGKTPFGDLRRSWLLVIVGICAAILGMVACYIPGTLSWLVRVLVGVLLLAGGISLLLQLFFSEEKARIWMKVPGALRHLTIACGLIYTITIISGLITLFPMINNDPQTGIVLIAYGISFFYLSWCIHKVSRVYPEETCGLKKESGSRFKFLQEASIPLSLAVLIMLGVLLSLLGFLLFPVNMGLLPFSPDGQLGLLLVVMAIQMMALGDTPMGQFKRSWLMIIIGIVFASLGIFSCIVPGILTGLVQMLIGVLNILGGGILLLKRFIPIVQGMRNPPAEPVHVPPVMRKLMITQTVLNVVSIAFGLSMLTPGLIPAMIVPVILIINGILLLLLGYILQQITRIGEIGGQTTENPSE</sequence>
<evidence type="ECO:0000313" key="3">
    <source>
        <dbReference type="EMBL" id="NMO09913.1"/>
    </source>
</evidence>
<feature type="transmembrane region" description="Helical" evidence="1">
    <location>
        <begin position="278"/>
        <end position="301"/>
    </location>
</feature>
<feature type="transmembrane region" description="Helical" evidence="1">
    <location>
        <begin position="72"/>
        <end position="91"/>
    </location>
</feature>
<gene>
    <name evidence="2" type="ORF">BK007_11915</name>
    <name evidence="3" type="ORF">HG719_08755</name>
</gene>
<feature type="transmembrane region" description="Helical" evidence="1">
    <location>
        <begin position="349"/>
        <end position="369"/>
    </location>
</feature>
<feature type="transmembrane region" description="Helical" evidence="1">
    <location>
        <begin position="140"/>
        <end position="161"/>
    </location>
</feature>
<organism evidence="2 4">
    <name type="scientific">Methanobacterium subterraneum</name>
    <dbReference type="NCBI Taxonomy" id="59277"/>
    <lineage>
        <taxon>Archaea</taxon>
        <taxon>Methanobacteriati</taxon>
        <taxon>Methanobacteriota</taxon>
        <taxon>Methanomada group</taxon>
        <taxon>Methanobacteria</taxon>
        <taxon>Methanobacteriales</taxon>
        <taxon>Methanobacteriaceae</taxon>
        <taxon>Methanobacterium</taxon>
    </lineage>
</organism>
<feature type="transmembrane region" description="Helical" evidence="1">
    <location>
        <begin position="307"/>
        <end position="326"/>
    </location>
</feature>
<protein>
    <submittedName>
        <fullName evidence="2">Uncharacterized protein</fullName>
    </submittedName>
</protein>
<accession>A0A2H4VFG8</accession>
<dbReference type="Proteomes" id="UP000232806">
    <property type="component" value="Chromosome"/>
</dbReference>
<evidence type="ECO:0000256" key="1">
    <source>
        <dbReference type="SAM" id="Phobius"/>
    </source>
</evidence>
<feature type="transmembrane region" description="Helical" evidence="1">
    <location>
        <begin position="45"/>
        <end position="65"/>
    </location>
</feature>
<reference evidence="3 5" key="2">
    <citation type="submission" date="2020-04" db="EMBL/GenBank/DDBJ databases">
        <title>Draft genome of Methanobacterium subterraneum isolated from animal feces.</title>
        <authorList>
            <person name="Ouboter H.T."/>
            <person name="Berger S."/>
            <person name="Gungor E."/>
            <person name="Jetten M.S.M."/>
            <person name="Welte C.U."/>
        </authorList>
    </citation>
    <scope>NUCLEOTIDE SEQUENCE [LARGE SCALE GENOMIC DNA]</scope>
    <source>
        <strain evidence="3">HO_2020</strain>
    </source>
</reference>
<feature type="transmembrane region" description="Helical" evidence="1">
    <location>
        <begin position="167"/>
        <end position="185"/>
    </location>
</feature>